<dbReference type="EMBL" id="OVEO01000003">
    <property type="protein sequence ID" value="SPQ94816.1"/>
    <property type="molecule type" value="Genomic_DNA"/>
</dbReference>
<keyword evidence="4" id="KW-1185">Reference proteome</keyword>
<dbReference type="EMBL" id="CDSF01000133">
    <property type="protein sequence ID" value="CEP02692.1"/>
    <property type="molecule type" value="Genomic_DNA"/>
</dbReference>
<dbReference type="Proteomes" id="UP000290189">
    <property type="component" value="Unassembled WGS sequence"/>
</dbReference>
<keyword evidence="3" id="KW-0496">Mitochondrion</keyword>
<name>A0A0G4J5B4_PLABS</name>
<geneLocation type="mitochondrion" evidence="3"/>
<evidence type="ECO:0000313" key="3">
    <source>
        <dbReference type="EMBL" id="SPQ94816.1"/>
    </source>
</evidence>
<keyword evidence="1" id="KW-0812">Transmembrane</keyword>
<feature type="transmembrane region" description="Helical" evidence="1">
    <location>
        <begin position="43"/>
        <end position="64"/>
    </location>
</feature>
<evidence type="ECO:0000256" key="1">
    <source>
        <dbReference type="SAM" id="Phobius"/>
    </source>
</evidence>
<keyword evidence="1" id="KW-1133">Transmembrane helix</keyword>
<evidence type="ECO:0000313" key="2">
    <source>
        <dbReference type="EMBL" id="CEP02692.1"/>
    </source>
</evidence>
<reference evidence="2 4" key="1">
    <citation type="submission" date="2015-02" db="EMBL/GenBank/DDBJ databases">
        <authorList>
            <person name="Chooi Y.-H."/>
        </authorList>
    </citation>
    <scope>NUCLEOTIDE SEQUENCE [LARGE SCALE GENOMIC DNA]</scope>
    <source>
        <strain evidence="2">E3</strain>
    </source>
</reference>
<proteinExistence type="predicted"/>
<dbReference type="Proteomes" id="UP000039324">
    <property type="component" value="Unassembled WGS sequence"/>
</dbReference>
<evidence type="ECO:0000313" key="4">
    <source>
        <dbReference type="Proteomes" id="UP000039324"/>
    </source>
</evidence>
<evidence type="ECO:0000313" key="5">
    <source>
        <dbReference type="Proteomes" id="UP000290189"/>
    </source>
</evidence>
<feature type="transmembrane region" description="Helical" evidence="1">
    <location>
        <begin position="12"/>
        <end position="31"/>
    </location>
</feature>
<organism evidence="2 4">
    <name type="scientific">Plasmodiophora brassicae</name>
    <name type="common">Clubroot disease agent</name>
    <dbReference type="NCBI Taxonomy" id="37360"/>
    <lineage>
        <taxon>Eukaryota</taxon>
        <taxon>Sar</taxon>
        <taxon>Rhizaria</taxon>
        <taxon>Endomyxa</taxon>
        <taxon>Phytomyxea</taxon>
        <taxon>Plasmodiophorida</taxon>
        <taxon>Plasmodiophoridae</taxon>
        <taxon>Plasmodiophora</taxon>
    </lineage>
</organism>
<reference evidence="3 5" key="2">
    <citation type="submission" date="2018-03" db="EMBL/GenBank/DDBJ databases">
        <authorList>
            <person name="Fogelqvist J."/>
        </authorList>
    </citation>
    <scope>NUCLEOTIDE SEQUENCE [LARGE SCALE GENOMIC DNA]</scope>
</reference>
<keyword evidence="1" id="KW-0472">Membrane</keyword>
<sequence length="102" mass="11186">MQDVGDMECCSHYVNTPAMLVAIVFLAFADLRVVAFLSSSSRCHIAIMVVLWSAVFVMSALMQFPMVAALTGCNAFLEMLHFIAPRACSLSFTFVDGRSKRA</sequence>
<gene>
    <name evidence="2" type="ORF">PBRA_002659</name>
    <name evidence="3" type="ORF">PLBR_LOCUS2031</name>
</gene>
<protein>
    <submittedName>
        <fullName evidence="2">Uncharacterized protein</fullName>
    </submittedName>
</protein>
<dbReference type="AlphaFoldDB" id="A0A0G4J5B4"/>
<accession>A0A0G4J5B4</accession>